<sequence>MLVVDQLGEIGLYGQTLFLYQLPYLLLCVLTMVTQVVVNNKYLGFFVVIL</sequence>
<evidence type="ECO:0000256" key="1">
    <source>
        <dbReference type="SAM" id="Phobius"/>
    </source>
</evidence>
<keyword evidence="1" id="KW-0472">Membrane</keyword>
<dbReference type="Proteomes" id="UP000829925">
    <property type="component" value="Chromosome"/>
</dbReference>
<keyword evidence="3" id="KW-1185">Reference proteome</keyword>
<reference evidence="2 3" key="1">
    <citation type="submission" date="2022-04" db="EMBL/GenBank/DDBJ databases">
        <title>Hymenobacter sp. isolated from the air.</title>
        <authorList>
            <person name="Won M."/>
            <person name="Lee C.-M."/>
            <person name="Woen H.-Y."/>
            <person name="Kwon S.-W."/>
        </authorList>
    </citation>
    <scope>NUCLEOTIDE SEQUENCE [LARGE SCALE GENOMIC DNA]</scope>
    <source>
        <strain evidence="3">5413 J-13</strain>
    </source>
</reference>
<organism evidence="2 3">
    <name type="scientific">Hymenobacter aerilatus</name>
    <dbReference type="NCBI Taxonomy" id="2932251"/>
    <lineage>
        <taxon>Bacteria</taxon>
        <taxon>Pseudomonadati</taxon>
        <taxon>Bacteroidota</taxon>
        <taxon>Cytophagia</taxon>
        <taxon>Cytophagales</taxon>
        <taxon>Hymenobacteraceae</taxon>
        <taxon>Hymenobacter</taxon>
    </lineage>
</organism>
<name>A0A8T9T1X9_9BACT</name>
<dbReference type="AlphaFoldDB" id="A0A8T9T1X9"/>
<feature type="transmembrane region" description="Helical" evidence="1">
    <location>
        <begin position="20"/>
        <end position="38"/>
    </location>
</feature>
<keyword evidence="1" id="KW-1133">Transmembrane helix</keyword>
<accession>A0A8T9T1X9</accession>
<dbReference type="EMBL" id="CP095053">
    <property type="protein sequence ID" value="UOR06973.1"/>
    <property type="molecule type" value="Genomic_DNA"/>
</dbReference>
<evidence type="ECO:0000313" key="3">
    <source>
        <dbReference type="Proteomes" id="UP000829925"/>
    </source>
</evidence>
<dbReference type="RefSeq" id="WP_245096381.1">
    <property type="nucleotide sequence ID" value="NZ_CP095053.1"/>
</dbReference>
<protein>
    <submittedName>
        <fullName evidence="2">Uncharacterized protein</fullName>
    </submittedName>
</protein>
<gene>
    <name evidence="2" type="ORF">MUN82_07690</name>
</gene>
<dbReference type="KEGG" id="haei:MUN82_07690"/>
<proteinExistence type="predicted"/>
<evidence type="ECO:0000313" key="2">
    <source>
        <dbReference type="EMBL" id="UOR06973.1"/>
    </source>
</evidence>
<keyword evidence="1" id="KW-0812">Transmembrane</keyword>